<protein>
    <submittedName>
        <fullName evidence="1">Uncharacterized protein</fullName>
    </submittedName>
</protein>
<gene>
    <name evidence="1" type="ORF">L1987_56955</name>
</gene>
<name>A0ACB9DB70_9ASTR</name>
<comment type="caution">
    <text evidence="1">The sequence shown here is derived from an EMBL/GenBank/DDBJ whole genome shotgun (WGS) entry which is preliminary data.</text>
</comment>
<reference evidence="2" key="1">
    <citation type="journal article" date="2022" name="Mol. Ecol. Resour.">
        <title>The genomes of chicory, endive, great burdock and yacon provide insights into Asteraceae palaeo-polyploidization history and plant inulin production.</title>
        <authorList>
            <person name="Fan W."/>
            <person name="Wang S."/>
            <person name="Wang H."/>
            <person name="Wang A."/>
            <person name="Jiang F."/>
            <person name="Liu H."/>
            <person name="Zhao H."/>
            <person name="Xu D."/>
            <person name="Zhang Y."/>
        </authorList>
    </citation>
    <scope>NUCLEOTIDE SEQUENCE [LARGE SCALE GENOMIC DNA]</scope>
    <source>
        <strain evidence="2">cv. Yunnan</strain>
    </source>
</reference>
<organism evidence="1 2">
    <name type="scientific">Smallanthus sonchifolius</name>
    <dbReference type="NCBI Taxonomy" id="185202"/>
    <lineage>
        <taxon>Eukaryota</taxon>
        <taxon>Viridiplantae</taxon>
        <taxon>Streptophyta</taxon>
        <taxon>Embryophyta</taxon>
        <taxon>Tracheophyta</taxon>
        <taxon>Spermatophyta</taxon>
        <taxon>Magnoliopsida</taxon>
        <taxon>eudicotyledons</taxon>
        <taxon>Gunneridae</taxon>
        <taxon>Pentapetalae</taxon>
        <taxon>asterids</taxon>
        <taxon>campanulids</taxon>
        <taxon>Asterales</taxon>
        <taxon>Asteraceae</taxon>
        <taxon>Asteroideae</taxon>
        <taxon>Heliantheae alliance</taxon>
        <taxon>Millerieae</taxon>
        <taxon>Smallanthus</taxon>
    </lineage>
</organism>
<evidence type="ECO:0000313" key="2">
    <source>
        <dbReference type="Proteomes" id="UP001056120"/>
    </source>
</evidence>
<sequence length="152" mass="18040">MKDEQIELIIAKLTSIVFLILTNKSKIFISILAVHILRRLLKTIHHRRQFPIFTATRPLYCAVCLHNVDRGQRYRRLPKCHHCFHVDCVDTWLQSRCTCPLCRHQIPIHLLPRKQQKEPGFLYLFVYFSVKAIRKKIQSNFNKMVVFDAAEL</sequence>
<dbReference type="EMBL" id="CM042036">
    <property type="protein sequence ID" value="KAI3743888.1"/>
    <property type="molecule type" value="Genomic_DNA"/>
</dbReference>
<proteinExistence type="predicted"/>
<keyword evidence="2" id="KW-1185">Reference proteome</keyword>
<evidence type="ECO:0000313" key="1">
    <source>
        <dbReference type="EMBL" id="KAI3743888.1"/>
    </source>
</evidence>
<dbReference type="Proteomes" id="UP001056120">
    <property type="component" value="Linkage Group LG19"/>
</dbReference>
<accession>A0ACB9DB70</accession>
<reference evidence="1 2" key="2">
    <citation type="journal article" date="2022" name="Mol. Ecol. Resour.">
        <title>The genomes of chicory, endive, great burdock and yacon provide insights into Asteraceae paleo-polyploidization history and plant inulin production.</title>
        <authorList>
            <person name="Fan W."/>
            <person name="Wang S."/>
            <person name="Wang H."/>
            <person name="Wang A."/>
            <person name="Jiang F."/>
            <person name="Liu H."/>
            <person name="Zhao H."/>
            <person name="Xu D."/>
            <person name="Zhang Y."/>
        </authorList>
    </citation>
    <scope>NUCLEOTIDE SEQUENCE [LARGE SCALE GENOMIC DNA]</scope>
    <source>
        <strain evidence="2">cv. Yunnan</strain>
        <tissue evidence="1">Leaves</tissue>
    </source>
</reference>